<sequence length="95" mass="10857">MIVFLGSLFILSDRRRAPPLGPVGISQHFYSNSAGDARLDSHPVSTLIRDARAYFKKLLEDYTTTLEQTFAAARKSNTIIIEEFFDRIYYDLNPL</sequence>
<dbReference type="Proteomes" id="UP000770015">
    <property type="component" value="Unassembled WGS sequence"/>
</dbReference>
<organism evidence="1 2">
    <name type="scientific">Plectosphaerella plurivora</name>
    <dbReference type="NCBI Taxonomy" id="936078"/>
    <lineage>
        <taxon>Eukaryota</taxon>
        <taxon>Fungi</taxon>
        <taxon>Dikarya</taxon>
        <taxon>Ascomycota</taxon>
        <taxon>Pezizomycotina</taxon>
        <taxon>Sordariomycetes</taxon>
        <taxon>Hypocreomycetidae</taxon>
        <taxon>Glomerellales</taxon>
        <taxon>Plectosphaerellaceae</taxon>
        <taxon>Plectosphaerella</taxon>
    </lineage>
</organism>
<evidence type="ECO:0000313" key="2">
    <source>
        <dbReference type="Proteomes" id="UP000770015"/>
    </source>
</evidence>
<keyword evidence="2" id="KW-1185">Reference proteome</keyword>
<accession>A0A9P8ZZL7</accession>
<comment type="caution">
    <text evidence="1">The sequence shown here is derived from an EMBL/GenBank/DDBJ whole genome shotgun (WGS) entry which is preliminary data.</text>
</comment>
<dbReference type="EMBL" id="JAGSXJ010000067">
    <property type="protein sequence ID" value="KAH6656178.1"/>
    <property type="molecule type" value="Genomic_DNA"/>
</dbReference>
<protein>
    <submittedName>
        <fullName evidence="1">Uncharacterized protein</fullName>
    </submittedName>
</protein>
<evidence type="ECO:0000313" key="1">
    <source>
        <dbReference type="EMBL" id="KAH6656178.1"/>
    </source>
</evidence>
<dbReference type="AlphaFoldDB" id="A0A9P8ZZL7"/>
<reference evidence="1" key="1">
    <citation type="journal article" date="2021" name="Nat. Commun.">
        <title>Genetic determinants of endophytism in the Arabidopsis root mycobiome.</title>
        <authorList>
            <person name="Mesny F."/>
            <person name="Miyauchi S."/>
            <person name="Thiergart T."/>
            <person name="Pickel B."/>
            <person name="Atanasova L."/>
            <person name="Karlsson M."/>
            <person name="Huettel B."/>
            <person name="Barry K.W."/>
            <person name="Haridas S."/>
            <person name="Chen C."/>
            <person name="Bauer D."/>
            <person name="Andreopoulos W."/>
            <person name="Pangilinan J."/>
            <person name="LaButti K."/>
            <person name="Riley R."/>
            <person name="Lipzen A."/>
            <person name="Clum A."/>
            <person name="Drula E."/>
            <person name="Henrissat B."/>
            <person name="Kohler A."/>
            <person name="Grigoriev I.V."/>
            <person name="Martin F.M."/>
            <person name="Hacquard S."/>
        </authorList>
    </citation>
    <scope>NUCLEOTIDE SEQUENCE</scope>
    <source>
        <strain evidence="1">MPI-SDFR-AT-0117</strain>
    </source>
</reference>
<gene>
    <name evidence="1" type="ORF">F5X68DRAFT_238016</name>
</gene>
<name>A0A9P8ZZL7_9PEZI</name>
<proteinExistence type="predicted"/>